<dbReference type="KEGG" id="acom:CEW83_01645"/>
<proteinExistence type="predicted"/>
<gene>
    <name evidence="2" type="ORF">CEW83_01645</name>
</gene>
<feature type="signal peptide" evidence="1">
    <location>
        <begin position="1"/>
        <end position="28"/>
    </location>
</feature>
<dbReference type="RefSeq" id="WP_108947793.1">
    <property type="nucleotide sequence ID" value="NZ_CP022187.1"/>
</dbReference>
<keyword evidence="1" id="KW-0732">Signal</keyword>
<evidence type="ECO:0000256" key="1">
    <source>
        <dbReference type="SAM" id="SignalP"/>
    </source>
</evidence>
<evidence type="ECO:0000313" key="3">
    <source>
        <dbReference type="Proteomes" id="UP000244930"/>
    </source>
</evidence>
<keyword evidence="3" id="KW-1185">Reference proteome</keyword>
<protein>
    <recommendedName>
        <fullName evidence="4">Lipoprotein</fullName>
    </recommendedName>
</protein>
<dbReference type="EMBL" id="CP022187">
    <property type="protein sequence ID" value="AWI74085.1"/>
    <property type="molecule type" value="Genomic_DNA"/>
</dbReference>
<organism evidence="2 3">
    <name type="scientific">Parazoarcus communis</name>
    <dbReference type="NCBI Taxonomy" id="41977"/>
    <lineage>
        <taxon>Bacteria</taxon>
        <taxon>Pseudomonadati</taxon>
        <taxon>Pseudomonadota</taxon>
        <taxon>Betaproteobacteria</taxon>
        <taxon>Rhodocyclales</taxon>
        <taxon>Zoogloeaceae</taxon>
        <taxon>Parazoarcus</taxon>
    </lineage>
</organism>
<dbReference type="Proteomes" id="UP000244930">
    <property type="component" value="Chromosome"/>
</dbReference>
<sequence>MMRRHVLLPAACVTASCLLMTGSGMSVAKMEGRAPDFQAQGVSPFLLKRPLRDAAADALRFDPAAAHVGPGCDARDQVTVQLTVGHRALSVMSMAGTDGRIEEIVAVPLGPLPKAGSAAACEALGGDFAASLRERLGPFESAVHMQKPVSDEYSYRFAGGARAVARWFGGGRTCDIALHFEAQPSATAAQG</sequence>
<evidence type="ECO:0008006" key="4">
    <source>
        <dbReference type="Google" id="ProtNLM"/>
    </source>
</evidence>
<accession>A0A2U8GNL5</accession>
<feature type="chain" id="PRO_5016043704" description="Lipoprotein" evidence="1">
    <location>
        <begin position="29"/>
        <end position="191"/>
    </location>
</feature>
<reference evidence="2 3" key="1">
    <citation type="submission" date="2017-06" db="EMBL/GenBank/DDBJ databases">
        <title>Azoarcus.</title>
        <authorList>
            <person name="Woo J.-H."/>
            <person name="Kim H.-S."/>
        </authorList>
    </citation>
    <scope>NUCLEOTIDE SEQUENCE [LARGE SCALE GENOMIC DNA]</scope>
    <source>
        <strain evidence="2 3">TSPY31</strain>
    </source>
</reference>
<name>A0A2U8GNL5_9RHOO</name>
<evidence type="ECO:0000313" key="2">
    <source>
        <dbReference type="EMBL" id="AWI74085.1"/>
    </source>
</evidence>
<dbReference type="AlphaFoldDB" id="A0A2U8GNL5"/>
<dbReference type="PROSITE" id="PS51257">
    <property type="entry name" value="PROKAR_LIPOPROTEIN"/>
    <property type="match status" value="1"/>
</dbReference>